<dbReference type="Gene3D" id="3.20.20.80">
    <property type="entry name" value="Glycosidases"/>
    <property type="match status" value="1"/>
</dbReference>
<proteinExistence type="predicted"/>
<reference evidence="1 2" key="1">
    <citation type="submission" date="2019-08" db="EMBL/GenBank/DDBJ databases">
        <title>In-depth cultivation of the pig gut microbiome towards novel bacterial diversity and tailored functional studies.</title>
        <authorList>
            <person name="Wylensek D."/>
            <person name="Hitch T.C.A."/>
            <person name="Clavel T."/>
        </authorList>
    </citation>
    <scope>NUCLEOTIDE SEQUENCE [LARGE SCALE GENOMIC DNA]</scope>
    <source>
        <strain evidence="1 2">Oil+RF-744-WCA-WT-13</strain>
    </source>
</reference>
<protein>
    <recommendedName>
        <fullName evidence="3">GH18 domain-containing protein</fullName>
    </recommendedName>
</protein>
<evidence type="ECO:0000313" key="2">
    <source>
        <dbReference type="Proteomes" id="UP000466864"/>
    </source>
</evidence>
<sequence>MKKWIVLAVSSAAFCLVGLFFCISMILQGAVLPFGDGASQAEASASAAESTESMNADSAVSSSADAPAIPGITAEQAALLPQNPADFSRSVWAVDWDEDSAKTYLDAHQDGISEVSIFAATFNSAGQISEPDALTALMTDLKAAYPDKKYYLSVTNDIIEDGWTEAKNSNILYTLLEDEGSARAHAQQLAALASEQGFDGVEIDYESIYGDTTLWNLVIRFEDMLAEEAGSRGLGVRVVLEPSIPADQLNFSDRVEHVVMCYDAHGIGTDAGPRADFDFLSGIVSNFSRVPNLSYAIANGGYDWNLGGGYTEPCSDRDVAKIMGTYGGEPVRDESNGALLYSYTDEAGSAHQLWYGDEETLRIWQTQIENQVGHPVSVCIWRA</sequence>
<dbReference type="InterPro" id="IPR029070">
    <property type="entry name" value="Chitinase_insertion_sf"/>
</dbReference>
<dbReference type="Gene3D" id="3.10.50.10">
    <property type="match status" value="1"/>
</dbReference>
<dbReference type="PANTHER" id="PTHR46066:SF2">
    <property type="entry name" value="CHITINASE DOMAIN-CONTAINING PROTEIN 1"/>
    <property type="match status" value="1"/>
</dbReference>
<evidence type="ECO:0008006" key="3">
    <source>
        <dbReference type="Google" id="ProtNLM"/>
    </source>
</evidence>
<dbReference type="RefSeq" id="WP_154458056.1">
    <property type="nucleotide sequence ID" value="NZ_VUMV01000004.1"/>
</dbReference>
<dbReference type="SUPFAM" id="SSF51445">
    <property type="entry name" value="(Trans)glycosidases"/>
    <property type="match status" value="1"/>
</dbReference>
<gene>
    <name evidence="1" type="ORF">FYJ60_07495</name>
</gene>
<dbReference type="PANTHER" id="PTHR46066">
    <property type="entry name" value="CHITINASE DOMAIN-CONTAINING PROTEIN 1 FAMILY MEMBER"/>
    <property type="match status" value="1"/>
</dbReference>
<dbReference type="EMBL" id="VUMV01000004">
    <property type="protein sequence ID" value="MST82156.1"/>
    <property type="molecule type" value="Genomic_DNA"/>
</dbReference>
<name>A0A7X2P8K4_9FIRM</name>
<evidence type="ECO:0000313" key="1">
    <source>
        <dbReference type="EMBL" id="MST82156.1"/>
    </source>
</evidence>
<keyword evidence="2" id="KW-1185">Reference proteome</keyword>
<dbReference type="InterPro" id="IPR017853">
    <property type="entry name" value="GH"/>
</dbReference>
<dbReference type="Proteomes" id="UP000466864">
    <property type="component" value="Unassembled WGS sequence"/>
</dbReference>
<dbReference type="AlphaFoldDB" id="A0A7X2P8K4"/>
<comment type="caution">
    <text evidence="1">The sequence shown here is derived from an EMBL/GenBank/DDBJ whole genome shotgun (WGS) entry which is preliminary data.</text>
</comment>
<accession>A0A7X2P8K4</accession>
<organism evidence="1 2">
    <name type="scientific">Bilifractor porci</name>
    <dbReference type="NCBI Taxonomy" id="2606636"/>
    <lineage>
        <taxon>Bacteria</taxon>
        <taxon>Bacillati</taxon>
        <taxon>Bacillota</taxon>
        <taxon>Clostridia</taxon>
        <taxon>Lachnospirales</taxon>
        <taxon>Lachnospiraceae</taxon>
        <taxon>Bilifractor</taxon>
    </lineage>
</organism>